<feature type="domain" description="F-box" evidence="1">
    <location>
        <begin position="27"/>
        <end position="80"/>
    </location>
</feature>
<comment type="caution">
    <text evidence="2">The sequence shown here is derived from an EMBL/GenBank/DDBJ whole genome shotgun (WGS) entry which is preliminary data.</text>
</comment>
<organism evidence="2 3">
    <name type="scientific">Canavalia gladiata</name>
    <name type="common">Sword bean</name>
    <name type="synonym">Dolichos gladiatus</name>
    <dbReference type="NCBI Taxonomy" id="3824"/>
    <lineage>
        <taxon>Eukaryota</taxon>
        <taxon>Viridiplantae</taxon>
        <taxon>Streptophyta</taxon>
        <taxon>Embryophyta</taxon>
        <taxon>Tracheophyta</taxon>
        <taxon>Spermatophyta</taxon>
        <taxon>Magnoliopsida</taxon>
        <taxon>eudicotyledons</taxon>
        <taxon>Gunneridae</taxon>
        <taxon>Pentapetalae</taxon>
        <taxon>rosids</taxon>
        <taxon>fabids</taxon>
        <taxon>Fabales</taxon>
        <taxon>Fabaceae</taxon>
        <taxon>Papilionoideae</taxon>
        <taxon>50 kb inversion clade</taxon>
        <taxon>NPAAA clade</taxon>
        <taxon>indigoferoid/millettioid clade</taxon>
        <taxon>Phaseoleae</taxon>
        <taxon>Canavalia</taxon>
    </lineage>
</organism>
<dbReference type="Gene3D" id="1.20.1280.50">
    <property type="match status" value="1"/>
</dbReference>
<evidence type="ECO:0000313" key="3">
    <source>
        <dbReference type="Proteomes" id="UP001367508"/>
    </source>
</evidence>
<dbReference type="InterPro" id="IPR055357">
    <property type="entry name" value="LRR_At1g61320_AtMIF1"/>
</dbReference>
<protein>
    <recommendedName>
        <fullName evidence="1">F-box domain-containing protein</fullName>
    </recommendedName>
</protein>
<sequence length="514" mass="58801">MDGNSMSNTKGKIINHCKRNKRAIEGRDYISYLPHSVMLSIFSLLPVKELVVISLVSKQWENLVKMLFSMIPSTLVFDELETAGRTIRENAKILQSHCIQFPSMYKFCIRYSVVAGSKNFTQFVNRTLKLHHGSVIKKLCFNLCYDGFCNGKEKVDKWYHFALTNEVKELELNLSNALVIGHKKLTKAYELPLLHSVSMSLEYLDLTFCKLRASNIGAFGSLHTLYLKFVTVLYFSIEDLVTKCPMLKYLNFDQCSIPLNFMVCKKDIMIETLVMTKCYTQNGPMCPIDISAPELWVLTLEGYCLATVTNIKAPNIINVDIAINEGHTDSLQRQTLIKLLTGSKGCLRLSLDSWCIQVLSYGAYFLHQSPILFKEITHLKLQVGIERQELPGIAYLIRGCPFLESLTLDIEKSTEIHWGDLQRDFPIIFGFDMDHYWESQVSPFHCLRYHLREIIIYGIYGRSCEIKMLEFFLEKAEVLEDMSLGIPEESSEDEILQYLSACVKASPEVVISSI</sequence>
<evidence type="ECO:0000259" key="1">
    <source>
        <dbReference type="PROSITE" id="PS50181"/>
    </source>
</evidence>
<dbReference type="PROSITE" id="PS50181">
    <property type="entry name" value="FBOX"/>
    <property type="match status" value="1"/>
</dbReference>
<accession>A0AAN9PWL3</accession>
<dbReference type="Pfam" id="PF23622">
    <property type="entry name" value="LRR_At1g61320_AtMIF1"/>
    <property type="match status" value="1"/>
</dbReference>
<dbReference type="Pfam" id="PF00646">
    <property type="entry name" value="F-box"/>
    <property type="match status" value="1"/>
</dbReference>
<dbReference type="SUPFAM" id="SSF52047">
    <property type="entry name" value="RNI-like"/>
    <property type="match status" value="1"/>
</dbReference>
<dbReference type="AlphaFoldDB" id="A0AAN9PWL3"/>
<dbReference type="Proteomes" id="UP001367508">
    <property type="component" value="Unassembled WGS sequence"/>
</dbReference>
<dbReference type="Gene3D" id="3.80.10.10">
    <property type="entry name" value="Ribonuclease Inhibitor"/>
    <property type="match status" value="1"/>
</dbReference>
<dbReference type="InterPro" id="IPR036047">
    <property type="entry name" value="F-box-like_dom_sf"/>
</dbReference>
<name>A0AAN9PWL3_CANGL</name>
<reference evidence="2 3" key="1">
    <citation type="submission" date="2024-01" db="EMBL/GenBank/DDBJ databases">
        <title>The genomes of 5 underutilized Papilionoideae crops provide insights into root nodulation and disease resistanc.</title>
        <authorList>
            <person name="Jiang F."/>
        </authorList>
    </citation>
    <scope>NUCLEOTIDE SEQUENCE [LARGE SCALE GENOMIC DNA]</scope>
    <source>
        <strain evidence="2">LVBAO_FW01</strain>
        <tissue evidence="2">Leaves</tissue>
    </source>
</reference>
<dbReference type="SUPFAM" id="SSF81383">
    <property type="entry name" value="F-box domain"/>
    <property type="match status" value="1"/>
</dbReference>
<evidence type="ECO:0000313" key="2">
    <source>
        <dbReference type="EMBL" id="KAK7312932.1"/>
    </source>
</evidence>
<dbReference type="InterPro" id="IPR032675">
    <property type="entry name" value="LRR_dom_sf"/>
</dbReference>
<gene>
    <name evidence="2" type="ORF">VNO77_37195</name>
</gene>
<proteinExistence type="predicted"/>
<dbReference type="PANTHER" id="PTHR34145">
    <property type="entry name" value="OS02G0105600 PROTEIN"/>
    <property type="match status" value="1"/>
</dbReference>
<dbReference type="EMBL" id="JAYMYQ010000009">
    <property type="protein sequence ID" value="KAK7312932.1"/>
    <property type="molecule type" value="Genomic_DNA"/>
</dbReference>
<keyword evidence="3" id="KW-1185">Reference proteome</keyword>
<dbReference type="InterPro" id="IPR053772">
    <property type="entry name" value="At1g61320/At1g61330-like"/>
</dbReference>
<dbReference type="SMART" id="SM00256">
    <property type="entry name" value="FBOX"/>
    <property type="match status" value="1"/>
</dbReference>
<dbReference type="InterPro" id="IPR001810">
    <property type="entry name" value="F-box_dom"/>
</dbReference>
<dbReference type="PANTHER" id="PTHR34145:SF68">
    <property type="entry name" value="FBD DOMAIN-CONTAINING PROTEIN"/>
    <property type="match status" value="1"/>
</dbReference>